<evidence type="ECO:0000256" key="3">
    <source>
        <dbReference type="ARBA" id="ARBA00022692"/>
    </source>
</evidence>
<feature type="domain" description="Integral membrane bound transporter" evidence="8">
    <location>
        <begin position="369"/>
        <end position="498"/>
    </location>
</feature>
<evidence type="ECO:0000313" key="9">
    <source>
        <dbReference type="EMBL" id="GEB03208.1"/>
    </source>
</evidence>
<dbReference type="InterPro" id="IPR049453">
    <property type="entry name" value="Memb_transporter_dom"/>
</dbReference>
<evidence type="ECO:0000256" key="2">
    <source>
        <dbReference type="ARBA" id="ARBA00022475"/>
    </source>
</evidence>
<feature type="transmembrane region" description="Helical" evidence="7">
    <location>
        <begin position="85"/>
        <end position="106"/>
    </location>
</feature>
<feature type="transmembrane region" description="Helical" evidence="7">
    <location>
        <begin position="488"/>
        <end position="511"/>
    </location>
</feature>
<feature type="transmembrane region" description="Helical" evidence="7">
    <location>
        <begin position="112"/>
        <end position="131"/>
    </location>
</feature>
<gene>
    <name evidence="9" type="ORF">GRO01_07840</name>
</gene>
<evidence type="ECO:0000313" key="10">
    <source>
        <dbReference type="Proteomes" id="UP000320772"/>
    </source>
</evidence>
<name>A0A4Y3M6X9_9PROT</name>
<feature type="transmembrane region" description="Helical" evidence="7">
    <location>
        <begin position="432"/>
        <end position="449"/>
    </location>
</feature>
<evidence type="ECO:0000256" key="1">
    <source>
        <dbReference type="ARBA" id="ARBA00004651"/>
    </source>
</evidence>
<keyword evidence="2" id="KW-1003">Cell membrane</keyword>
<dbReference type="PANTHER" id="PTHR30509">
    <property type="entry name" value="P-HYDROXYBENZOIC ACID EFFLUX PUMP SUBUNIT-RELATED"/>
    <property type="match status" value="1"/>
</dbReference>
<reference evidence="9 10" key="1">
    <citation type="submission" date="2019-06" db="EMBL/GenBank/DDBJ databases">
        <title>Whole genome shotgun sequence of Gluconobacter roseus NBRC 3990.</title>
        <authorList>
            <person name="Hosoyama A."/>
            <person name="Uohara A."/>
            <person name="Ohji S."/>
            <person name="Ichikawa N."/>
        </authorList>
    </citation>
    <scope>NUCLEOTIDE SEQUENCE [LARGE SCALE GENOMIC DNA]</scope>
    <source>
        <strain evidence="9 10">NBRC 3990</strain>
    </source>
</reference>
<comment type="subcellular location">
    <subcellularLocation>
        <location evidence="1">Cell membrane</location>
        <topology evidence="1">Multi-pass membrane protein</topology>
    </subcellularLocation>
</comment>
<feature type="transmembrane region" description="Helical" evidence="7">
    <location>
        <begin position="380"/>
        <end position="397"/>
    </location>
</feature>
<comment type="similarity">
    <text evidence="6">Belongs to the YccS/YhfK family.</text>
</comment>
<accession>A0A4Y3M6X9</accession>
<proteinExistence type="inferred from homology"/>
<feature type="transmembrane region" description="Helical" evidence="7">
    <location>
        <begin position="138"/>
        <end position="154"/>
    </location>
</feature>
<dbReference type="EMBL" id="BJLY01000001">
    <property type="protein sequence ID" value="GEB03208.1"/>
    <property type="molecule type" value="Genomic_DNA"/>
</dbReference>
<dbReference type="Proteomes" id="UP000320772">
    <property type="component" value="Unassembled WGS sequence"/>
</dbReference>
<dbReference type="STRING" id="586239.AD943_06505"/>
<keyword evidence="10" id="KW-1185">Reference proteome</keyword>
<evidence type="ECO:0000256" key="5">
    <source>
        <dbReference type="ARBA" id="ARBA00023136"/>
    </source>
</evidence>
<evidence type="ECO:0000256" key="7">
    <source>
        <dbReference type="SAM" id="Phobius"/>
    </source>
</evidence>
<keyword evidence="5 7" id="KW-0472">Membrane</keyword>
<sequence length="610" mass="65829">MALPVPETALPLEGPRPDMMRPGLGLARIWRLVCNPAPGRLGYALRMAAGCTTTVLVGEIWQVPDLAVPALVTMALWQKDRVTNALAGVGVNIAVLILLAIIYGLIRLTLDYPMGLVIVIALLSFMFFFLGSASKLKPVAYMLGLITVYGLIAIDEVPVGEVVTRALLYTDLFLAVPGAVMVVLGLLICPSPRTILTDSIADRLRMACALLRDPDERVREQATDMLRGGTTDMMKSAKMAGLEKIWSPRDLTCLRQAASSSVVVLALADDASRTGIAADDAACLTQTLEEMAAIFADGDYPAAIARPAVSPGSATACAMADLLTEFATPVSDEDKTRKPEKKSEFFAADAFTNPDHVRFAVKGTAAVMLSYLIFKVLNWQGIHTCIITCFIVALPTMGEMISKLTLRISGALVGGALGIASIIFVMPHLNDITGFLVLVFVVSLIGAWVKTGDERIAYAGFQIGLAFYLTDLKGYGPTSDMATARDRIVGIMLGNFITYAMFTSFWPASAYDRIGDRLRKLADCLRGQADASSAQDRADAVARTQSALLQSELTLEYAMSEPVHMRADLPRLEATRMVLDDAGRLSEDLLVTPDRPDLSERTARLEQIAR</sequence>
<evidence type="ECO:0000256" key="6">
    <source>
        <dbReference type="ARBA" id="ARBA00043993"/>
    </source>
</evidence>
<protein>
    <submittedName>
        <fullName evidence="9">Fusaric acid resistance protein</fullName>
    </submittedName>
</protein>
<evidence type="ECO:0000259" key="8">
    <source>
        <dbReference type="Pfam" id="PF13515"/>
    </source>
</evidence>
<keyword evidence="4 7" id="KW-1133">Transmembrane helix</keyword>
<comment type="caution">
    <text evidence="9">The sequence shown here is derived from an EMBL/GenBank/DDBJ whole genome shotgun (WGS) entry which is preliminary data.</text>
</comment>
<feature type="transmembrane region" description="Helical" evidence="7">
    <location>
        <begin position="166"/>
        <end position="189"/>
    </location>
</feature>
<dbReference type="GO" id="GO:0005886">
    <property type="term" value="C:plasma membrane"/>
    <property type="evidence" value="ECO:0007669"/>
    <property type="project" value="UniProtKB-SubCell"/>
</dbReference>
<organism evidence="9 10">
    <name type="scientific">Gluconobacter roseus NBRC 3990</name>
    <dbReference type="NCBI Taxonomy" id="1307950"/>
    <lineage>
        <taxon>Bacteria</taxon>
        <taxon>Pseudomonadati</taxon>
        <taxon>Pseudomonadota</taxon>
        <taxon>Alphaproteobacteria</taxon>
        <taxon>Acetobacterales</taxon>
        <taxon>Acetobacteraceae</taxon>
        <taxon>Gluconobacter</taxon>
    </lineage>
</organism>
<evidence type="ECO:0000256" key="4">
    <source>
        <dbReference type="ARBA" id="ARBA00022989"/>
    </source>
</evidence>
<dbReference type="PANTHER" id="PTHR30509:SF9">
    <property type="entry name" value="MULTIDRUG RESISTANCE PROTEIN MDTO"/>
    <property type="match status" value="1"/>
</dbReference>
<dbReference type="RefSeq" id="WP_083541358.1">
    <property type="nucleotide sequence ID" value="NZ_BAQZ01000018.1"/>
</dbReference>
<feature type="transmembrane region" description="Helical" evidence="7">
    <location>
        <begin position="404"/>
        <end position="426"/>
    </location>
</feature>
<dbReference type="AlphaFoldDB" id="A0A4Y3M6X9"/>
<keyword evidence="3 7" id="KW-0812">Transmembrane</keyword>
<dbReference type="Pfam" id="PF13515">
    <property type="entry name" value="FUSC_2"/>
    <property type="match status" value="1"/>
</dbReference>